<evidence type="ECO:0000313" key="6">
    <source>
        <dbReference type="EMBL" id="KWE13623.1"/>
    </source>
</evidence>
<evidence type="ECO:0000256" key="1">
    <source>
        <dbReference type="ARBA" id="ARBA00009437"/>
    </source>
</evidence>
<dbReference type="RefSeq" id="WP_060321837.1">
    <property type="nucleotide sequence ID" value="NZ_LPIU01000003.1"/>
</dbReference>
<reference evidence="6 7" key="1">
    <citation type="submission" date="2015-11" db="EMBL/GenBank/DDBJ databases">
        <title>Expanding the genomic diversity of Burkholderia species for the development of highly accurate diagnostics.</title>
        <authorList>
            <person name="Sahl J."/>
            <person name="Keim P."/>
            <person name="Wagner D."/>
        </authorList>
    </citation>
    <scope>NUCLEOTIDE SEQUENCE [LARGE SCALE GENOMIC DNA]</scope>
    <source>
        <strain evidence="6 7">MSMB2167WGS</strain>
    </source>
</reference>
<proteinExistence type="inferred from homology"/>
<evidence type="ECO:0000313" key="7">
    <source>
        <dbReference type="Proteomes" id="UP000062998"/>
    </source>
</evidence>
<organism evidence="6 7">
    <name type="scientific">Burkholderia ubonensis</name>
    <dbReference type="NCBI Taxonomy" id="101571"/>
    <lineage>
        <taxon>Bacteria</taxon>
        <taxon>Pseudomonadati</taxon>
        <taxon>Pseudomonadota</taxon>
        <taxon>Betaproteobacteria</taxon>
        <taxon>Burkholderiales</taxon>
        <taxon>Burkholderiaceae</taxon>
        <taxon>Burkholderia</taxon>
        <taxon>Burkholderia cepacia complex</taxon>
    </lineage>
</organism>
<dbReference type="Proteomes" id="UP000062998">
    <property type="component" value="Unassembled WGS sequence"/>
</dbReference>
<evidence type="ECO:0000256" key="3">
    <source>
        <dbReference type="ARBA" id="ARBA00023125"/>
    </source>
</evidence>
<dbReference type="CDD" id="cd05466">
    <property type="entry name" value="PBP2_LTTR_substrate"/>
    <property type="match status" value="1"/>
</dbReference>
<name>A0A107EKS9_9BURK</name>
<dbReference type="PANTHER" id="PTHR30126">
    <property type="entry name" value="HTH-TYPE TRANSCRIPTIONAL REGULATOR"/>
    <property type="match status" value="1"/>
</dbReference>
<dbReference type="InterPro" id="IPR036390">
    <property type="entry name" value="WH_DNA-bd_sf"/>
</dbReference>
<dbReference type="AlphaFoldDB" id="A0A107EKS9"/>
<dbReference type="OrthoDB" id="9786526at2"/>
<dbReference type="InterPro" id="IPR000847">
    <property type="entry name" value="LysR_HTH_N"/>
</dbReference>
<dbReference type="SUPFAM" id="SSF53850">
    <property type="entry name" value="Periplasmic binding protein-like II"/>
    <property type="match status" value="1"/>
</dbReference>
<comment type="caution">
    <text evidence="6">The sequence shown here is derived from an EMBL/GenBank/DDBJ whole genome shotgun (WGS) entry which is preliminary data.</text>
</comment>
<gene>
    <name evidence="6" type="ORF">WL73_30210</name>
</gene>
<dbReference type="InterPro" id="IPR036388">
    <property type="entry name" value="WH-like_DNA-bd_sf"/>
</dbReference>
<evidence type="ECO:0000256" key="2">
    <source>
        <dbReference type="ARBA" id="ARBA00023015"/>
    </source>
</evidence>
<dbReference type="Gene3D" id="1.10.10.10">
    <property type="entry name" value="Winged helix-like DNA-binding domain superfamily/Winged helix DNA-binding domain"/>
    <property type="match status" value="1"/>
</dbReference>
<keyword evidence="2" id="KW-0805">Transcription regulation</keyword>
<sequence>MATPTFKQLDAFYWAATSANFATAAQRLNLSISSLSKRINELEQATGRVLFDRSGHRAVLTEDGETLLPAAIRVLESVAALRDAFAQDRGLTGRLSFGVGELSALTWLPRFVAAVQKLHPQLKLEPYVDVGAVLEAKVDAGELDFAVIAGRSSRGSILSQQVTEARFAWMASERLVGSARTLTPALLERHPLVTLPAGAGTTHILDEWLLATGVNHARRITCNNWSALAGMMREGVGIGFLPADWAAAHTDAALVRLASKPALSPLPYAFQWRRGDMRGLIPSMLALVRQYADFR</sequence>
<feature type="domain" description="HTH lysR-type" evidence="5">
    <location>
        <begin position="4"/>
        <end position="61"/>
    </location>
</feature>
<dbReference type="GO" id="GO:0000976">
    <property type="term" value="F:transcription cis-regulatory region binding"/>
    <property type="evidence" value="ECO:0007669"/>
    <property type="project" value="TreeGrafter"/>
</dbReference>
<dbReference type="SUPFAM" id="SSF46785">
    <property type="entry name" value="Winged helix' DNA-binding domain"/>
    <property type="match status" value="1"/>
</dbReference>
<dbReference type="Pfam" id="PF03466">
    <property type="entry name" value="LysR_substrate"/>
    <property type="match status" value="1"/>
</dbReference>
<keyword evidence="4" id="KW-0804">Transcription</keyword>
<keyword evidence="3" id="KW-0238">DNA-binding</keyword>
<dbReference type="EMBL" id="LPIX01000005">
    <property type="protein sequence ID" value="KWE13623.1"/>
    <property type="molecule type" value="Genomic_DNA"/>
</dbReference>
<evidence type="ECO:0000256" key="4">
    <source>
        <dbReference type="ARBA" id="ARBA00023163"/>
    </source>
</evidence>
<dbReference type="PROSITE" id="PS50931">
    <property type="entry name" value="HTH_LYSR"/>
    <property type="match status" value="1"/>
</dbReference>
<dbReference type="PANTHER" id="PTHR30126:SF94">
    <property type="entry name" value="LYSR FAMILY TRANSCRIPTIONAL REGULATOR"/>
    <property type="match status" value="1"/>
</dbReference>
<comment type="similarity">
    <text evidence="1">Belongs to the LysR transcriptional regulatory family.</text>
</comment>
<dbReference type="GO" id="GO:0003700">
    <property type="term" value="F:DNA-binding transcription factor activity"/>
    <property type="evidence" value="ECO:0007669"/>
    <property type="project" value="InterPro"/>
</dbReference>
<dbReference type="Pfam" id="PF00126">
    <property type="entry name" value="HTH_1"/>
    <property type="match status" value="1"/>
</dbReference>
<evidence type="ECO:0000259" key="5">
    <source>
        <dbReference type="PROSITE" id="PS50931"/>
    </source>
</evidence>
<dbReference type="InterPro" id="IPR005119">
    <property type="entry name" value="LysR_subst-bd"/>
</dbReference>
<protein>
    <submittedName>
        <fullName evidence="6">LysR family transcriptional regulator</fullName>
    </submittedName>
</protein>
<accession>A0A107EKS9</accession>
<dbReference type="Gene3D" id="3.40.190.10">
    <property type="entry name" value="Periplasmic binding protein-like II"/>
    <property type="match status" value="2"/>
</dbReference>